<proteinExistence type="predicted"/>
<accession>A0A2P2PB71</accession>
<organism evidence="1">
    <name type="scientific">Rhizophora mucronata</name>
    <name type="common">Asiatic mangrove</name>
    <dbReference type="NCBI Taxonomy" id="61149"/>
    <lineage>
        <taxon>Eukaryota</taxon>
        <taxon>Viridiplantae</taxon>
        <taxon>Streptophyta</taxon>
        <taxon>Embryophyta</taxon>
        <taxon>Tracheophyta</taxon>
        <taxon>Spermatophyta</taxon>
        <taxon>Magnoliopsida</taxon>
        <taxon>eudicotyledons</taxon>
        <taxon>Gunneridae</taxon>
        <taxon>Pentapetalae</taxon>
        <taxon>rosids</taxon>
        <taxon>fabids</taxon>
        <taxon>Malpighiales</taxon>
        <taxon>Rhizophoraceae</taxon>
        <taxon>Rhizophora</taxon>
    </lineage>
</organism>
<protein>
    <submittedName>
        <fullName evidence="1">Uncharacterized protein</fullName>
    </submittedName>
</protein>
<dbReference type="AlphaFoldDB" id="A0A2P2PB71"/>
<evidence type="ECO:0000313" key="1">
    <source>
        <dbReference type="EMBL" id="MBX52008.1"/>
    </source>
</evidence>
<sequence>MNMAFLPMLYFVAKPLDATLSILTNYLNCTDRFSKSRGFGFEWKTETHEIGTKSTFN</sequence>
<reference evidence="1" key="1">
    <citation type="submission" date="2018-02" db="EMBL/GenBank/DDBJ databases">
        <title>Rhizophora mucronata_Transcriptome.</title>
        <authorList>
            <person name="Meera S.P."/>
            <person name="Sreeshan A."/>
            <person name="Augustine A."/>
        </authorList>
    </citation>
    <scope>NUCLEOTIDE SEQUENCE</scope>
    <source>
        <tissue evidence="1">Leaf</tissue>
    </source>
</reference>
<name>A0A2P2PB71_RHIMU</name>
<dbReference type="EMBL" id="GGEC01071524">
    <property type="protein sequence ID" value="MBX52008.1"/>
    <property type="molecule type" value="Transcribed_RNA"/>
</dbReference>